<dbReference type="PANTHER" id="PTHR46033">
    <property type="entry name" value="PROTEIN MAIN-LIKE 2"/>
    <property type="match status" value="1"/>
</dbReference>
<evidence type="ECO:0000313" key="3">
    <source>
        <dbReference type="Proteomes" id="UP000828251"/>
    </source>
</evidence>
<organism evidence="2 3">
    <name type="scientific">Gossypium stocksii</name>
    <dbReference type="NCBI Taxonomy" id="47602"/>
    <lineage>
        <taxon>Eukaryota</taxon>
        <taxon>Viridiplantae</taxon>
        <taxon>Streptophyta</taxon>
        <taxon>Embryophyta</taxon>
        <taxon>Tracheophyta</taxon>
        <taxon>Spermatophyta</taxon>
        <taxon>Magnoliopsida</taxon>
        <taxon>eudicotyledons</taxon>
        <taxon>Gunneridae</taxon>
        <taxon>Pentapetalae</taxon>
        <taxon>rosids</taxon>
        <taxon>malvids</taxon>
        <taxon>Malvales</taxon>
        <taxon>Malvaceae</taxon>
        <taxon>Malvoideae</taxon>
        <taxon>Gossypium</taxon>
    </lineage>
</organism>
<keyword evidence="3" id="KW-1185">Reference proteome</keyword>
<sequence>MILTCISYARGLKLDLTLISALVERWRPETYTFHLSCGECTITLEDVVLQLSLLVDGPIVTGAVVILGKEDLCEAFLGKVPNKFQGGRIEMKWLEDNFKYLLKDAIDIEKEQYAQAFILKFIGGILMPDKSQNLVHIRCLLHLVDFKESG</sequence>
<dbReference type="Pfam" id="PF10536">
    <property type="entry name" value="PMD"/>
    <property type="match status" value="1"/>
</dbReference>
<dbReference type="OrthoDB" id="994845at2759"/>
<evidence type="ECO:0000259" key="1">
    <source>
        <dbReference type="Pfam" id="PF10536"/>
    </source>
</evidence>
<dbReference type="GO" id="GO:0010073">
    <property type="term" value="P:meristem maintenance"/>
    <property type="evidence" value="ECO:0007669"/>
    <property type="project" value="InterPro"/>
</dbReference>
<accession>A0A9D3V5E0</accession>
<reference evidence="2 3" key="1">
    <citation type="journal article" date="2021" name="Plant Biotechnol. J.">
        <title>Multi-omics assisted identification of the key and species-specific regulatory components of drought-tolerant mechanisms in Gossypium stocksii.</title>
        <authorList>
            <person name="Yu D."/>
            <person name="Ke L."/>
            <person name="Zhang D."/>
            <person name="Wu Y."/>
            <person name="Sun Y."/>
            <person name="Mei J."/>
            <person name="Sun J."/>
            <person name="Sun Y."/>
        </authorList>
    </citation>
    <scope>NUCLEOTIDE SEQUENCE [LARGE SCALE GENOMIC DNA]</scope>
    <source>
        <strain evidence="3">cv. E1</strain>
        <tissue evidence="2">Leaf</tissue>
    </source>
</reference>
<dbReference type="InterPro" id="IPR044824">
    <property type="entry name" value="MAIN-like"/>
</dbReference>
<feature type="domain" description="Aminotransferase-like plant mobile" evidence="1">
    <location>
        <begin position="13"/>
        <end position="148"/>
    </location>
</feature>
<dbReference type="EMBL" id="JAIQCV010000008">
    <property type="protein sequence ID" value="KAH1072006.1"/>
    <property type="molecule type" value="Genomic_DNA"/>
</dbReference>
<evidence type="ECO:0000313" key="2">
    <source>
        <dbReference type="EMBL" id="KAH1072006.1"/>
    </source>
</evidence>
<dbReference type="Proteomes" id="UP000828251">
    <property type="component" value="Unassembled WGS sequence"/>
</dbReference>
<proteinExistence type="predicted"/>
<name>A0A9D3V5E0_9ROSI</name>
<dbReference type="InterPro" id="IPR019557">
    <property type="entry name" value="AminoTfrase-like_pln_mobile"/>
</dbReference>
<comment type="caution">
    <text evidence="2">The sequence shown here is derived from an EMBL/GenBank/DDBJ whole genome shotgun (WGS) entry which is preliminary data.</text>
</comment>
<dbReference type="PANTHER" id="PTHR46033:SF8">
    <property type="entry name" value="PROTEIN MAINTENANCE OF MERISTEMS-LIKE"/>
    <property type="match status" value="1"/>
</dbReference>
<gene>
    <name evidence="2" type="ORF">J1N35_024334</name>
</gene>
<dbReference type="AlphaFoldDB" id="A0A9D3V5E0"/>
<protein>
    <recommendedName>
        <fullName evidence="1">Aminotransferase-like plant mobile domain-containing protein</fullName>
    </recommendedName>
</protein>